<dbReference type="PATRIC" id="fig|398512.5.peg.3775"/>
<comment type="caution">
    <text evidence="2">The sequence shown here is derived from an EMBL/GenBank/DDBJ whole genome shotgun (WGS) entry which is preliminary data.</text>
</comment>
<evidence type="ECO:0008006" key="4">
    <source>
        <dbReference type="Google" id="ProtNLM"/>
    </source>
</evidence>
<sequence>MPTTNFQRVVFAFLSVVITVHLFVFYNLAIEMGGMLNKVFIESRKVVPIEFIFAFLLQIFIAGPLSLKIAFSIVNPREEKPYIVTTAIICSTIILMCPMMSFVATILYNGITPEFLAQWMQKIVFNFPFAFFSQLFFIQPLVRFLFGIIFKKQLRKAREHAVNYQP</sequence>
<dbReference type="EMBL" id="LGTC01000001">
    <property type="protein sequence ID" value="KNY28327.1"/>
    <property type="molecule type" value="Genomic_DNA"/>
</dbReference>
<dbReference type="RefSeq" id="WP_036938531.1">
    <property type="nucleotide sequence ID" value="NZ_JQKC01000007.1"/>
</dbReference>
<evidence type="ECO:0000313" key="3">
    <source>
        <dbReference type="Proteomes" id="UP000036923"/>
    </source>
</evidence>
<proteinExistence type="predicted"/>
<dbReference type="GO" id="GO:0016020">
    <property type="term" value="C:membrane"/>
    <property type="evidence" value="ECO:0007669"/>
    <property type="project" value="UniProtKB-SubCell"/>
</dbReference>
<keyword evidence="1" id="KW-1133">Transmembrane helix</keyword>
<protein>
    <recommendedName>
        <fullName evidence="4">DUF2798 domain-containing protein</fullName>
    </recommendedName>
</protein>
<keyword evidence="1" id="KW-0812">Transmembrane</keyword>
<dbReference type="Pfam" id="PF11391">
    <property type="entry name" value="DUF2798"/>
    <property type="match status" value="1"/>
</dbReference>
<organism evidence="2 3">
    <name type="scientific">Pseudobacteroides cellulosolvens ATCC 35603 = DSM 2933</name>
    <dbReference type="NCBI Taxonomy" id="398512"/>
    <lineage>
        <taxon>Bacteria</taxon>
        <taxon>Bacillati</taxon>
        <taxon>Bacillota</taxon>
        <taxon>Clostridia</taxon>
        <taxon>Eubacteriales</taxon>
        <taxon>Oscillospiraceae</taxon>
        <taxon>Pseudobacteroides</taxon>
    </lineage>
</organism>
<feature type="transmembrane region" description="Helical" evidence="1">
    <location>
        <begin position="49"/>
        <end position="71"/>
    </location>
</feature>
<dbReference type="Proteomes" id="UP000036923">
    <property type="component" value="Unassembled WGS sequence"/>
</dbReference>
<evidence type="ECO:0000256" key="1">
    <source>
        <dbReference type="SAM" id="Phobius"/>
    </source>
</evidence>
<feature type="transmembrane region" description="Helical" evidence="1">
    <location>
        <begin position="127"/>
        <end position="150"/>
    </location>
</feature>
<name>A0A0L6JSD5_9FIRM</name>
<dbReference type="AlphaFoldDB" id="A0A0L6JSD5"/>
<feature type="transmembrane region" description="Helical" evidence="1">
    <location>
        <begin position="83"/>
        <end position="107"/>
    </location>
</feature>
<evidence type="ECO:0000313" key="2">
    <source>
        <dbReference type="EMBL" id="KNY28327.1"/>
    </source>
</evidence>
<dbReference type="InterPro" id="IPR021529">
    <property type="entry name" value="DUF2798"/>
</dbReference>
<dbReference type="OrthoDB" id="7062363at2"/>
<feature type="transmembrane region" description="Helical" evidence="1">
    <location>
        <begin position="9"/>
        <end position="29"/>
    </location>
</feature>
<dbReference type="STRING" id="398512.Bccel_3601"/>
<accession>A0A0L6JSD5</accession>
<keyword evidence="1" id="KW-0472">Membrane</keyword>
<keyword evidence="3" id="KW-1185">Reference proteome</keyword>
<reference evidence="3" key="1">
    <citation type="submission" date="2015-07" db="EMBL/GenBank/DDBJ databases">
        <title>Near-Complete Genome Sequence of the Cellulolytic Bacterium Bacteroides (Pseudobacteroides) cellulosolvens ATCC 35603.</title>
        <authorList>
            <person name="Dassa B."/>
            <person name="Utturkar S.M."/>
            <person name="Klingeman D.M."/>
            <person name="Hurt R.A."/>
            <person name="Keller M."/>
            <person name="Xu J."/>
            <person name="Reddy Y.H.K."/>
            <person name="Borovok I."/>
            <person name="Grinberg I.R."/>
            <person name="Lamed R."/>
            <person name="Zhivin O."/>
            <person name="Bayer E.A."/>
            <person name="Brown S.D."/>
        </authorList>
    </citation>
    <scope>NUCLEOTIDE SEQUENCE [LARGE SCALE GENOMIC DNA]</scope>
    <source>
        <strain evidence="3">DSM 2933</strain>
    </source>
</reference>
<dbReference type="eggNOG" id="ENOG50304CC">
    <property type="taxonomic scope" value="Bacteria"/>
</dbReference>
<gene>
    <name evidence="2" type="ORF">Bccel_3601</name>
</gene>